<dbReference type="AlphaFoldDB" id="A0A645F403"/>
<dbReference type="Pfam" id="PF13385">
    <property type="entry name" value="Laminin_G_3"/>
    <property type="match status" value="1"/>
</dbReference>
<protein>
    <recommendedName>
        <fullName evidence="1">Secretion system C-terminal sorting domain-containing protein</fullName>
    </recommendedName>
</protein>
<evidence type="ECO:0000313" key="2">
    <source>
        <dbReference type="EMBL" id="MPN08580.1"/>
    </source>
</evidence>
<organism evidence="2">
    <name type="scientific">bioreactor metagenome</name>
    <dbReference type="NCBI Taxonomy" id="1076179"/>
    <lineage>
        <taxon>unclassified sequences</taxon>
        <taxon>metagenomes</taxon>
        <taxon>ecological metagenomes</taxon>
    </lineage>
</organism>
<proteinExistence type="predicted"/>
<dbReference type="Gene3D" id="2.60.120.200">
    <property type="match status" value="1"/>
</dbReference>
<evidence type="ECO:0000259" key="1">
    <source>
        <dbReference type="Pfam" id="PF18962"/>
    </source>
</evidence>
<accession>A0A645F403</accession>
<dbReference type="InterPro" id="IPR013320">
    <property type="entry name" value="ConA-like_dom_sf"/>
</dbReference>
<gene>
    <name evidence="2" type="ORF">SDC9_155863</name>
</gene>
<reference evidence="2" key="1">
    <citation type="submission" date="2019-08" db="EMBL/GenBank/DDBJ databases">
        <authorList>
            <person name="Kucharzyk K."/>
            <person name="Murdoch R.W."/>
            <person name="Higgins S."/>
            <person name="Loffler F."/>
        </authorList>
    </citation>
    <scope>NUCLEOTIDE SEQUENCE</scope>
</reference>
<name>A0A645F403_9ZZZZ</name>
<dbReference type="SUPFAM" id="SSF49899">
    <property type="entry name" value="Concanavalin A-like lectins/glucanases"/>
    <property type="match status" value="1"/>
</dbReference>
<feature type="domain" description="Secretion system C-terminal sorting" evidence="1">
    <location>
        <begin position="150"/>
        <end position="217"/>
    </location>
</feature>
<dbReference type="NCBIfam" id="TIGR04183">
    <property type="entry name" value="Por_Secre_tail"/>
    <property type="match status" value="1"/>
</dbReference>
<comment type="caution">
    <text evidence="2">The sequence shown here is derived from an EMBL/GenBank/DDBJ whole genome shotgun (WGS) entry which is preliminary data.</text>
</comment>
<dbReference type="EMBL" id="VSSQ01054636">
    <property type="protein sequence ID" value="MPN08580.1"/>
    <property type="molecule type" value="Genomic_DNA"/>
</dbReference>
<sequence>MKADALPNNEQFILSHGSWEERYKLSITPEKKVRWTVKTTQSVVDVDADTMLRAGEFTHFTVVYTGYSSELYRNGKLSAFKPLTGPMRTTGKSLTIARKDEGTTDYSFKGAVDEVRMYNAELSPQLIQLLPATFKIKAGNDDTTATAFQVYPNPFSTELHIALPANETLTEIEVFDLAGRKILHTTQLDTAFITNIPNGFYLLQVGTDAGKVYKTKIMKH</sequence>
<dbReference type="InterPro" id="IPR026444">
    <property type="entry name" value="Secre_tail"/>
</dbReference>
<dbReference type="Pfam" id="PF18962">
    <property type="entry name" value="Por_Secre_tail"/>
    <property type="match status" value="1"/>
</dbReference>